<evidence type="ECO:0008006" key="5">
    <source>
        <dbReference type="Google" id="ProtNLM"/>
    </source>
</evidence>
<dbReference type="STRING" id="1123269.NX02_08825"/>
<dbReference type="EMBL" id="CP006644">
    <property type="protein sequence ID" value="AHE53488.1"/>
    <property type="molecule type" value="Genomic_DNA"/>
</dbReference>
<keyword evidence="2" id="KW-0812">Transmembrane</keyword>
<evidence type="ECO:0000256" key="1">
    <source>
        <dbReference type="SAM" id="MobiDB-lite"/>
    </source>
</evidence>
<evidence type="ECO:0000313" key="4">
    <source>
        <dbReference type="Proteomes" id="UP000018851"/>
    </source>
</evidence>
<sequence>MTSRSLRILLIVSLVLNMFLVGGITGAAIMWSRTETKRPLNGIGRPARLRQASEELQPDNRRALRQAVRGAVRSVRPQAQRARAARIEARELLEKPDFDRAAFDAALARARADDLAIRTRLEQSVIGVVATLPVEERRVLAKGLENSGALRMPRNRRGKAARAGGETAPFPDRSG</sequence>
<keyword evidence="2" id="KW-0472">Membrane</keyword>
<protein>
    <recommendedName>
        <fullName evidence="5">Zinc resistance-associated protein</fullName>
    </recommendedName>
</protein>
<evidence type="ECO:0000256" key="2">
    <source>
        <dbReference type="SAM" id="Phobius"/>
    </source>
</evidence>
<dbReference type="AlphaFoldDB" id="W0AB18"/>
<evidence type="ECO:0000313" key="3">
    <source>
        <dbReference type="EMBL" id="AHE53488.1"/>
    </source>
</evidence>
<organism evidence="3 4">
    <name type="scientific">Sphingomonas sanxanigenens DSM 19645 = NX02</name>
    <dbReference type="NCBI Taxonomy" id="1123269"/>
    <lineage>
        <taxon>Bacteria</taxon>
        <taxon>Pseudomonadati</taxon>
        <taxon>Pseudomonadota</taxon>
        <taxon>Alphaproteobacteria</taxon>
        <taxon>Sphingomonadales</taxon>
        <taxon>Sphingomonadaceae</taxon>
        <taxon>Sphingomonas</taxon>
    </lineage>
</organism>
<dbReference type="eggNOG" id="COG5612">
    <property type="taxonomic scope" value="Bacteria"/>
</dbReference>
<dbReference type="Pfam" id="PF13801">
    <property type="entry name" value="Metal_resist"/>
    <property type="match status" value="1"/>
</dbReference>
<feature type="transmembrane region" description="Helical" evidence="2">
    <location>
        <begin position="6"/>
        <end position="31"/>
    </location>
</feature>
<name>W0AB18_9SPHN</name>
<proteinExistence type="predicted"/>
<keyword evidence="2" id="KW-1133">Transmembrane helix</keyword>
<dbReference type="KEGG" id="ssan:NX02_08825"/>
<dbReference type="OrthoDB" id="7594708at2"/>
<dbReference type="RefSeq" id="WP_025291744.1">
    <property type="nucleotide sequence ID" value="NZ_CP006644.1"/>
</dbReference>
<dbReference type="Proteomes" id="UP000018851">
    <property type="component" value="Chromosome"/>
</dbReference>
<gene>
    <name evidence="3" type="ORF">NX02_08825</name>
</gene>
<dbReference type="HOGENOM" id="CLU_108824_0_0_5"/>
<feature type="region of interest" description="Disordered" evidence="1">
    <location>
        <begin position="147"/>
        <end position="175"/>
    </location>
</feature>
<accession>W0AB18</accession>
<reference evidence="3 4" key="1">
    <citation type="submission" date="2013-07" db="EMBL/GenBank/DDBJ databases">
        <title>Completed genome of Sphingomonas sanxanigenens NX02.</title>
        <authorList>
            <person name="Ma T."/>
            <person name="Huang H."/>
            <person name="Wu M."/>
            <person name="Li X."/>
            <person name="Li G."/>
        </authorList>
    </citation>
    <scope>NUCLEOTIDE SEQUENCE [LARGE SCALE GENOMIC DNA]</scope>
    <source>
        <strain evidence="3 4">NX02</strain>
    </source>
</reference>
<keyword evidence="4" id="KW-1185">Reference proteome</keyword>
<dbReference type="PATRIC" id="fig|1123269.5.peg.1731"/>
<dbReference type="InterPro" id="IPR025961">
    <property type="entry name" value="Metal_resist"/>
</dbReference>